<keyword evidence="29" id="KW-1185">Reference proteome</keyword>
<comment type="similarity">
    <text evidence="18">Belongs to the THEM4/THEM5 thioesterase family.</text>
</comment>
<evidence type="ECO:0000256" key="21">
    <source>
        <dbReference type="ARBA" id="ARBA00043210"/>
    </source>
</evidence>
<dbReference type="Pfam" id="PF03061">
    <property type="entry name" value="4HBT"/>
    <property type="match status" value="1"/>
</dbReference>
<dbReference type="PANTHER" id="PTHR12418:SF19">
    <property type="entry name" value="ACYL-COENZYME A THIOESTERASE THEM4"/>
    <property type="match status" value="1"/>
</dbReference>
<comment type="catalytic activity">
    <reaction evidence="16">
        <text>(5Z,8Z,11Z,14Z)-eicosatetraenoyl-CoA + H2O = (5Z,8Z,11Z,14Z)-eicosatetraenoate + CoA + H(+)</text>
        <dbReference type="Rhea" id="RHEA:40151"/>
        <dbReference type="ChEBI" id="CHEBI:15377"/>
        <dbReference type="ChEBI" id="CHEBI:15378"/>
        <dbReference type="ChEBI" id="CHEBI:32395"/>
        <dbReference type="ChEBI" id="CHEBI:57287"/>
        <dbReference type="ChEBI" id="CHEBI:57368"/>
    </reaction>
    <physiologicalReaction direction="left-to-right" evidence="16">
        <dbReference type="Rhea" id="RHEA:40152"/>
    </physiologicalReaction>
</comment>
<evidence type="ECO:0000256" key="15">
    <source>
        <dbReference type="ARBA" id="ARBA00023273"/>
    </source>
</evidence>
<name>A0A0F7ZMN1_9HYPO</name>
<protein>
    <recommendedName>
        <fullName evidence="20">Acyl-coenzyme A thioesterase THEM4</fullName>
        <ecNumber evidence="19">3.1.2.2</ecNumber>
    </recommendedName>
    <alternativeName>
        <fullName evidence="21">Thioesterase superfamily member 4</fullName>
    </alternativeName>
</protein>
<evidence type="ECO:0000256" key="8">
    <source>
        <dbReference type="ARBA" id="ARBA00022792"/>
    </source>
</evidence>
<evidence type="ECO:0000256" key="25">
    <source>
        <dbReference type="ARBA" id="ARBA00048074"/>
    </source>
</evidence>
<evidence type="ECO:0000256" key="16">
    <source>
        <dbReference type="ARBA" id="ARBA00035852"/>
    </source>
</evidence>
<dbReference type="GO" id="GO:0006631">
    <property type="term" value="P:fatty acid metabolic process"/>
    <property type="evidence" value="ECO:0007669"/>
    <property type="project" value="UniProtKB-KW"/>
</dbReference>
<dbReference type="InterPro" id="IPR006683">
    <property type="entry name" value="Thioestr_dom"/>
</dbReference>
<comment type="catalytic activity">
    <reaction evidence="26">
        <text>tetradecanoyl-CoA + H2O = tetradecanoate + CoA + H(+)</text>
        <dbReference type="Rhea" id="RHEA:40119"/>
        <dbReference type="ChEBI" id="CHEBI:15377"/>
        <dbReference type="ChEBI" id="CHEBI:15378"/>
        <dbReference type="ChEBI" id="CHEBI:30807"/>
        <dbReference type="ChEBI" id="CHEBI:57287"/>
        <dbReference type="ChEBI" id="CHEBI:57385"/>
    </reaction>
    <physiologicalReaction direction="left-to-right" evidence="26">
        <dbReference type="Rhea" id="RHEA:40120"/>
    </physiologicalReaction>
</comment>
<dbReference type="EC" id="3.1.2.2" evidence="19"/>
<comment type="catalytic activity">
    <reaction evidence="23">
        <text>hexadecanoyl-CoA + H2O = hexadecanoate + CoA + H(+)</text>
        <dbReference type="Rhea" id="RHEA:16645"/>
        <dbReference type="ChEBI" id="CHEBI:7896"/>
        <dbReference type="ChEBI" id="CHEBI:15377"/>
        <dbReference type="ChEBI" id="CHEBI:15378"/>
        <dbReference type="ChEBI" id="CHEBI:57287"/>
        <dbReference type="ChEBI" id="CHEBI:57379"/>
        <dbReference type="EC" id="3.1.2.2"/>
    </reaction>
    <physiologicalReaction direction="left-to-right" evidence="23">
        <dbReference type="Rhea" id="RHEA:16646"/>
    </physiologicalReaction>
</comment>
<reference evidence="28 29" key="1">
    <citation type="journal article" date="2014" name="Genome Biol. Evol.">
        <title>Comparative genomics and transcriptomics analyses reveal divergent lifestyle features of nematode endoparasitic fungus Hirsutella minnesotensis.</title>
        <authorList>
            <person name="Lai Y."/>
            <person name="Liu K."/>
            <person name="Zhang X."/>
            <person name="Zhang X."/>
            <person name="Li K."/>
            <person name="Wang N."/>
            <person name="Shu C."/>
            <person name="Wu Y."/>
            <person name="Wang C."/>
            <person name="Bushley K.E."/>
            <person name="Xiang M."/>
            <person name="Liu X."/>
        </authorList>
    </citation>
    <scope>NUCLEOTIDE SEQUENCE [LARGE SCALE GENOMIC DNA]</scope>
    <source>
        <strain evidence="28 29">3608</strain>
    </source>
</reference>
<keyword evidence="7" id="KW-0053">Apoptosis</keyword>
<dbReference type="CDD" id="cd03443">
    <property type="entry name" value="PaaI_thioesterase"/>
    <property type="match status" value="1"/>
</dbReference>
<feature type="domain" description="Thioesterase" evidence="27">
    <location>
        <begin position="138"/>
        <end position="220"/>
    </location>
</feature>
<proteinExistence type="inferred from homology"/>
<organism evidence="28 29">
    <name type="scientific">Hirsutella minnesotensis 3608</name>
    <dbReference type="NCBI Taxonomy" id="1043627"/>
    <lineage>
        <taxon>Eukaryota</taxon>
        <taxon>Fungi</taxon>
        <taxon>Dikarya</taxon>
        <taxon>Ascomycota</taxon>
        <taxon>Pezizomycotina</taxon>
        <taxon>Sordariomycetes</taxon>
        <taxon>Hypocreomycetidae</taxon>
        <taxon>Hypocreales</taxon>
        <taxon>Ophiocordycipitaceae</taxon>
        <taxon>Hirsutella</taxon>
    </lineage>
</organism>
<evidence type="ECO:0000256" key="12">
    <source>
        <dbReference type="ARBA" id="ARBA00023098"/>
    </source>
</evidence>
<comment type="catalytic activity">
    <reaction evidence="17">
        <text>(9Z)-octadecenoyl-CoA + H2O = (9Z)-octadecenoate + CoA + H(+)</text>
        <dbReference type="Rhea" id="RHEA:40139"/>
        <dbReference type="ChEBI" id="CHEBI:15377"/>
        <dbReference type="ChEBI" id="CHEBI:15378"/>
        <dbReference type="ChEBI" id="CHEBI:30823"/>
        <dbReference type="ChEBI" id="CHEBI:57287"/>
        <dbReference type="ChEBI" id="CHEBI:57387"/>
    </reaction>
    <physiologicalReaction direction="left-to-right" evidence="17">
        <dbReference type="Rhea" id="RHEA:40140"/>
    </physiologicalReaction>
</comment>
<evidence type="ECO:0000256" key="14">
    <source>
        <dbReference type="ARBA" id="ARBA00023136"/>
    </source>
</evidence>
<dbReference type="Proteomes" id="UP000054481">
    <property type="component" value="Unassembled WGS sequence"/>
</dbReference>
<dbReference type="EMBL" id="KQ030549">
    <property type="protein sequence ID" value="KJZ72290.1"/>
    <property type="molecule type" value="Genomic_DNA"/>
</dbReference>
<evidence type="ECO:0000256" key="6">
    <source>
        <dbReference type="ARBA" id="ARBA00022490"/>
    </source>
</evidence>
<evidence type="ECO:0000259" key="27">
    <source>
        <dbReference type="Pfam" id="PF03061"/>
    </source>
</evidence>
<evidence type="ECO:0000256" key="19">
    <source>
        <dbReference type="ARBA" id="ARBA00038848"/>
    </source>
</evidence>
<comment type="subcellular location">
    <subcellularLocation>
        <location evidence="3">Cell projection</location>
        <location evidence="3">Ruffle membrane</location>
    </subcellularLocation>
    <subcellularLocation>
        <location evidence="1">Cytoplasm</location>
    </subcellularLocation>
    <subcellularLocation>
        <location evidence="4">Mitochondrion inner membrane</location>
        <topology evidence="4">Peripheral membrane protein</topology>
    </subcellularLocation>
    <subcellularLocation>
        <location evidence="2">Mitochondrion intermembrane space</location>
    </subcellularLocation>
</comment>
<comment type="catalytic activity">
    <reaction evidence="22">
        <text>octanoyl-CoA + H2O = octanoate + CoA + H(+)</text>
        <dbReference type="Rhea" id="RHEA:30143"/>
        <dbReference type="ChEBI" id="CHEBI:15377"/>
        <dbReference type="ChEBI" id="CHEBI:15378"/>
        <dbReference type="ChEBI" id="CHEBI:25646"/>
        <dbReference type="ChEBI" id="CHEBI:57287"/>
        <dbReference type="ChEBI" id="CHEBI:57386"/>
    </reaction>
    <physiologicalReaction direction="left-to-right" evidence="22">
        <dbReference type="Rhea" id="RHEA:30144"/>
    </physiologicalReaction>
</comment>
<evidence type="ECO:0000256" key="2">
    <source>
        <dbReference type="ARBA" id="ARBA00004569"/>
    </source>
</evidence>
<keyword evidence="10" id="KW-0276">Fatty acid metabolism</keyword>
<comment type="catalytic activity">
    <reaction evidence="25">
        <text>dodecanoyl-CoA + H2O = dodecanoate + CoA + H(+)</text>
        <dbReference type="Rhea" id="RHEA:30135"/>
        <dbReference type="ChEBI" id="CHEBI:15377"/>
        <dbReference type="ChEBI" id="CHEBI:15378"/>
        <dbReference type="ChEBI" id="CHEBI:18262"/>
        <dbReference type="ChEBI" id="CHEBI:57287"/>
        <dbReference type="ChEBI" id="CHEBI:57375"/>
    </reaction>
    <physiologicalReaction direction="left-to-right" evidence="25">
        <dbReference type="Rhea" id="RHEA:30136"/>
    </physiologicalReaction>
</comment>
<accession>A0A0F7ZMN1</accession>
<dbReference type="GO" id="GO:0016787">
    <property type="term" value="F:hydrolase activity"/>
    <property type="evidence" value="ECO:0007669"/>
    <property type="project" value="UniProtKB-KW"/>
</dbReference>
<dbReference type="GO" id="GO:0005758">
    <property type="term" value="C:mitochondrial intermembrane space"/>
    <property type="evidence" value="ECO:0007669"/>
    <property type="project" value="UniProtKB-SubCell"/>
</dbReference>
<evidence type="ECO:0000256" key="22">
    <source>
        <dbReference type="ARBA" id="ARBA00047588"/>
    </source>
</evidence>
<keyword evidence="15" id="KW-0966">Cell projection</keyword>
<gene>
    <name evidence="28" type="ORF">HIM_08331</name>
</gene>
<evidence type="ECO:0000256" key="4">
    <source>
        <dbReference type="ARBA" id="ARBA00004637"/>
    </source>
</evidence>
<keyword evidence="14" id="KW-0472">Membrane</keyword>
<evidence type="ECO:0000313" key="29">
    <source>
        <dbReference type="Proteomes" id="UP000054481"/>
    </source>
</evidence>
<evidence type="ECO:0000256" key="9">
    <source>
        <dbReference type="ARBA" id="ARBA00022801"/>
    </source>
</evidence>
<dbReference type="GO" id="GO:0006915">
    <property type="term" value="P:apoptotic process"/>
    <property type="evidence" value="ECO:0007669"/>
    <property type="project" value="UniProtKB-KW"/>
</dbReference>
<dbReference type="PANTHER" id="PTHR12418">
    <property type="entry name" value="ACYL-COENZYME A THIOESTERASE THEM4"/>
    <property type="match status" value="1"/>
</dbReference>
<dbReference type="InterPro" id="IPR052365">
    <property type="entry name" value="THEM4/THEM5_acyl-CoA_thioest"/>
</dbReference>
<dbReference type="SUPFAM" id="SSF54637">
    <property type="entry name" value="Thioesterase/thiol ester dehydrase-isomerase"/>
    <property type="match status" value="1"/>
</dbReference>
<evidence type="ECO:0000256" key="3">
    <source>
        <dbReference type="ARBA" id="ARBA00004632"/>
    </source>
</evidence>
<evidence type="ECO:0000256" key="11">
    <source>
        <dbReference type="ARBA" id="ARBA00022946"/>
    </source>
</evidence>
<comment type="catalytic activity">
    <reaction evidence="24">
        <text>decanoyl-CoA + H2O = decanoate + CoA + H(+)</text>
        <dbReference type="Rhea" id="RHEA:40059"/>
        <dbReference type="ChEBI" id="CHEBI:15377"/>
        <dbReference type="ChEBI" id="CHEBI:15378"/>
        <dbReference type="ChEBI" id="CHEBI:27689"/>
        <dbReference type="ChEBI" id="CHEBI:57287"/>
        <dbReference type="ChEBI" id="CHEBI:61430"/>
    </reaction>
    <physiologicalReaction direction="left-to-right" evidence="24">
        <dbReference type="Rhea" id="RHEA:40060"/>
    </physiologicalReaction>
</comment>
<keyword evidence="8" id="KW-0999">Mitochondrion inner membrane</keyword>
<keyword evidence="9" id="KW-0378">Hydrolase</keyword>
<dbReference type="InterPro" id="IPR029069">
    <property type="entry name" value="HotDog_dom_sf"/>
</dbReference>
<evidence type="ECO:0000256" key="10">
    <source>
        <dbReference type="ARBA" id="ARBA00022832"/>
    </source>
</evidence>
<dbReference type="Gene3D" id="3.10.129.10">
    <property type="entry name" value="Hotdog Thioesterase"/>
    <property type="match status" value="1"/>
</dbReference>
<evidence type="ECO:0000313" key="28">
    <source>
        <dbReference type="EMBL" id="KJZ72290.1"/>
    </source>
</evidence>
<dbReference type="AlphaFoldDB" id="A0A0F7ZMN1"/>
<evidence type="ECO:0000256" key="26">
    <source>
        <dbReference type="ARBA" id="ARBA00048180"/>
    </source>
</evidence>
<evidence type="ECO:0000256" key="1">
    <source>
        <dbReference type="ARBA" id="ARBA00004496"/>
    </source>
</evidence>
<evidence type="ECO:0000256" key="7">
    <source>
        <dbReference type="ARBA" id="ARBA00022703"/>
    </source>
</evidence>
<dbReference type="OrthoDB" id="506431at2759"/>
<keyword evidence="12" id="KW-0443">Lipid metabolism</keyword>
<evidence type="ECO:0000256" key="23">
    <source>
        <dbReference type="ARBA" id="ARBA00047734"/>
    </source>
</evidence>
<evidence type="ECO:0000256" key="24">
    <source>
        <dbReference type="ARBA" id="ARBA00047969"/>
    </source>
</evidence>
<evidence type="ECO:0000256" key="17">
    <source>
        <dbReference type="ARBA" id="ARBA00037002"/>
    </source>
</evidence>
<evidence type="ECO:0000256" key="20">
    <source>
        <dbReference type="ARBA" id="ARBA00040123"/>
    </source>
</evidence>
<evidence type="ECO:0000256" key="5">
    <source>
        <dbReference type="ARBA" id="ARBA00022475"/>
    </source>
</evidence>
<keyword evidence="5" id="KW-1003">Cell membrane</keyword>
<keyword evidence="6" id="KW-0963">Cytoplasm</keyword>
<dbReference type="GO" id="GO:0005743">
    <property type="term" value="C:mitochondrial inner membrane"/>
    <property type="evidence" value="ECO:0007669"/>
    <property type="project" value="UniProtKB-SubCell"/>
</dbReference>
<keyword evidence="13" id="KW-0496">Mitochondrion</keyword>
<keyword evidence="11" id="KW-0809">Transit peptide</keyword>
<sequence length="235" mass="25078">MPDSQPLALTPLNRVLCPPLNLVPPNTPPHLFDAAVAHFTSIPWCATLLGVSASSSLQESSRVCDGAAIPFIPQCFNPLSDRHDQLVGVTLGQNPHALRHMLCFFRPDDENHLTDPERPIARVSALFALGDGLSGYEGVLHGGMAATLMDETFGAINELNTALSKAGPLYSASSVTASLDISFRRPIPDQGNICITAWVESITGRKTVMSCELTGADGKVLTSAKSTWIALKSKM</sequence>
<evidence type="ECO:0000256" key="18">
    <source>
        <dbReference type="ARBA" id="ARBA00038456"/>
    </source>
</evidence>
<evidence type="ECO:0000256" key="13">
    <source>
        <dbReference type="ARBA" id="ARBA00023128"/>
    </source>
</evidence>